<feature type="domain" description="Fumarate lyase N-terminal" evidence="6">
    <location>
        <begin position="30"/>
        <end position="341"/>
    </location>
</feature>
<gene>
    <name evidence="8" type="ORF">B1526_0384</name>
</gene>
<comment type="caution">
    <text evidence="8">The sequence shown here is derived from an EMBL/GenBank/DDBJ whole genome shotgun (WGS) entry which is preliminary data.</text>
</comment>
<dbReference type="AlphaFoldDB" id="A0A2A2EG80"/>
<evidence type="ECO:0000313" key="8">
    <source>
        <dbReference type="EMBL" id="PAU68199.1"/>
    </source>
</evidence>
<dbReference type="InterPro" id="IPR047136">
    <property type="entry name" value="PurB_bact"/>
</dbReference>
<keyword evidence="9" id="KW-1185">Reference proteome</keyword>
<dbReference type="PANTHER" id="PTHR43411:SF1">
    <property type="entry name" value="ADENYLOSUCCINATE LYASE"/>
    <property type="match status" value="1"/>
</dbReference>
<keyword evidence="4 8" id="KW-0456">Lyase</keyword>
<dbReference type="InterPro" id="IPR020557">
    <property type="entry name" value="Fumarate_lyase_CS"/>
</dbReference>
<proteinExistence type="predicted"/>
<dbReference type="Pfam" id="PF00206">
    <property type="entry name" value="Lyase_1"/>
    <property type="match status" value="1"/>
</dbReference>
<evidence type="ECO:0000256" key="2">
    <source>
        <dbReference type="ARBA" id="ARBA00004734"/>
    </source>
</evidence>
<protein>
    <submittedName>
        <fullName evidence="8">Adenylosuccinate lyase</fullName>
    </submittedName>
</protein>
<evidence type="ECO:0000313" key="9">
    <source>
        <dbReference type="Proteomes" id="UP000218399"/>
    </source>
</evidence>
<evidence type="ECO:0000259" key="7">
    <source>
        <dbReference type="Pfam" id="PF08328"/>
    </source>
</evidence>
<dbReference type="InterPro" id="IPR024083">
    <property type="entry name" value="Fumarase/histidase_N"/>
</dbReference>
<dbReference type="InterPro" id="IPR000362">
    <property type="entry name" value="Fumarate_lyase_fam"/>
</dbReference>
<evidence type="ECO:0000256" key="3">
    <source>
        <dbReference type="ARBA" id="ARBA00022755"/>
    </source>
</evidence>
<dbReference type="PROSITE" id="PS00163">
    <property type="entry name" value="FUMARATE_LYASES"/>
    <property type="match status" value="1"/>
</dbReference>
<reference evidence="8 9" key="1">
    <citation type="journal article" date="2017" name="ISME J.">
        <title>Unveiling bifidobacterial biogeography across the mammalian branch of the tree of life.</title>
        <authorList>
            <person name="Milani C."/>
            <person name="Mangifesta M."/>
            <person name="Mancabelli L."/>
            <person name="Lugli G.A."/>
            <person name="James K."/>
            <person name="Duranti S."/>
            <person name="Turroni F."/>
            <person name="Ferrario C."/>
            <person name="Ossiprandi M.C."/>
            <person name="van Sinderen D."/>
            <person name="Ventura M."/>
        </authorList>
    </citation>
    <scope>NUCLEOTIDE SEQUENCE [LARGE SCALE GENOMIC DNA]</scope>
    <source>
        <strain evidence="9">Ham19E</strain>
    </source>
</reference>
<dbReference type="GO" id="GO:0004018">
    <property type="term" value="F:N6-(1,2-dicarboxyethyl)AMP AMP-lyase (fumarate-forming) activity"/>
    <property type="evidence" value="ECO:0007669"/>
    <property type="project" value="InterPro"/>
</dbReference>
<dbReference type="Proteomes" id="UP000218399">
    <property type="component" value="Unassembled WGS sequence"/>
</dbReference>
<evidence type="ECO:0000256" key="4">
    <source>
        <dbReference type="ARBA" id="ARBA00023239"/>
    </source>
</evidence>
<comment type="pathway">
    <text evidence="2">Purine metabolism; AMP biosynthesis via de novo pathway; AMP from IMP: step 2/2.</text>
</comment>
<comment type="function">
    <text evidence="5">Catalyzes two reactions in de novo purine nucleotide biosynthesis. Catalyzes the breakdown of 5-aminoimidazole- (N-succinylocarboxamide) ribotide (SAICAR or 2-[5-amino-1-(5-phospho-beta-D-ribosyl)imidazole-4-carboxamido]succinate) to 5-aminoimidazole-4-carboxamide ribotide (AICAR or 5-amino-1-(5-phospho-beta-D-ribosyl)imidazole-4-carboxamide) and fumarate, and of adenylosuccinate (ADS or N(6)-(1,2-dicarboxyethyl)-AMP) to adenosine monophosphate (AMP) and fumarate.</text>
</comment>
<comment type="pathway">
    <text evidence="1">Purine metabolism; IMP biosynthesis via de novo pathway; 5-amino-1-(5-phospho-D-ribosyl)imidazole-4-carboxamide from 5-amino-1-(5-phospho-D-ribosyl)imidazole-4-carboxylate: step 2/2.</text>
</comment>
<feature type="domain" description="Adenylosuccinate lyase PurB C-terminal" evidence="7">
    <location>
        <begin position="362"/>
        <end position="482"/>
    </location>
</feature>
<organism evidence="8 9">
    <name type="scientific">Bifidobacterium criceti</name>
    <dbReference type="NCBI Taxonomy" id="1960969"/>
    <lineage>
        <taxon>Bacteria</taxon>
        <taxon>Bacillati</taxon>
        <taxon>Actinomycetota</taxon>
        <taxon>Actinomycetes</taxon>
        <taxon>Bifidobacteriales</taxon>
        <taxon>Bifidobacteriaceae</taxon>
        <taxon>Bifidobacterium</taxon>
    </lineage>
</organism>
<evidence type="ECO:0000259" key="6">
    <source>
        <dbReference type="Pfam" id="PF00206"/>
    </source>
</evidence>
<evidence type="ECO:0000256" key="5">
    <source>
        <dbReference type="ARBA" id="ARBA00025012"/>
    </source>
</evidence>
<dbReference type="InterPro" id="IPR008948">
    <property type="entry name" value="L-Aspartase-like"/>
</dbReference>
<dbReference type="InterPro" id="IPR013539">
    <property type="entry name" value="PurB_C"/>
</dbReference>
<evidence type="ECO:0000256" key="1">
    <source>
        <dbReference type="ARBA" id="ARBA00004706"/>
    </source>
</evidence>
<dbReference type="EMBL" id="MVOH01000006">
    <property type="protein sequence ID" value="PAU68199.1"/>
    <property type="molecule type" value="Genomic_DNA"/>
</dbReference>
<keyword evidence="3" id="KW-0658">Purine biosynthesis</keyword>
<dbReference type="Pfam" id="PF08328">
    <property type="entry name" value="ASL_C"/>
    <property type="match status" value="1"/>
</dbReference>
<sequence>MGHAFTALRRVNDMKLTDISPAIALTPLDGRYHAQTAELVEYLSEPALNRERMRVEVEWMIMLANGYAGNGWQPIVPGVEPLTEQEQAFLRAIPEEFGAEGIAQHAAHEAVTHHDVKAVEYYIDDQLDKAADILGHETQLTGLKTLVHFACTSEDINNLSTARCVKNAVERVWLPGIDAIVDLLAEQAERYKDMPLLSLTHGQPATPTTLGKELAVYVYRLNRQISHVRAQQYLGKINGATGTFGAHLAAIPDVDWIDVSRTFVEERMGLTWNPLTTQIESHDWQAELYGTMSHANRIMHNLCVDVWMYISRGVFAQVPVKGATGSSTMPHKINPIRFENAEANFEISCSLLDTLAATLVESRWQRDLTDSTTQRNIGSAIGYSVLALANLLGGLKSIHPNTIVIDRELDSNWEVLGEPIQTAMRACELAGLPGMEKPYEKVKELMRGHEISQHDVEAFIDSLAFDDATAARLKALTPATYVGDAAKLVAFDH</sequence>
<dbReference type="PANTHER" id="PTHR43411">
    <property type="entry name" value="ADENYLOSUCCINATE LYASE"/>
    <property type="match status" value="1"/>
</dbReference>
<dbReference type="SUPFAM" id="SSF48557">
    <property type="entry name" value="L-aspartase-like"/>
    <property type="match status" value="1"/>
</dbReference>
<dbReference type="Gene3D" id="1.10.40.30">
    <property type="entry name" value="Fumarase/aspartase (C-terminal domain)"/>
    <property type="match status" value="1"/>
</dbReference>
<dbReference type="GO" id="GO:0006188">
    <property type="term" value="P:IMP biosynthetic process"/>
    <property type="evidence" value="ECO:0007669"/>
    <property type="project" value="InterPro"/>
</dbReference>
<dbReference type="Gene3D" id="1.20.200.10">
    <property type="entry name" value="Fumarase/aspartase (Central domain)"/>
    <property type="match status" value="1"/>
</dbReference>
<name>A0A2A2EG80_9BIFI</name>
<dbReference type="NCBIfam" id="NF006764">
    <property type="entry name" value="PRK09285.1"/>
    <property type="match status" value="1"/>
</dbReference>
<dbReference type="InterPro" id="IPR022761">
    <property type="entry name" value="Fumarate_lyase_N"/>
</dbReference>
<dbReference type="Gene3D" id="1.10.275.10">
    <property type="entry name" value="Fumarase/aspartase (N-terminal domain)"/>
    <property type="match status" value="1"/>
</dbReference>
<accession>A0A2A2EG80</accession>
<dbReference type="PRINTS" id="PR00149">
    <property type="entry name" value="FUMRATELYASE"/>
</dbReference>